<evidence type="ECO:0000256" key="4">
    <source>
        <dbReference type="ARBA" id="ARBA00022989"/>
    </source>
</evidence>
<organism evidence="8 9">
    <name type="scientific">Clostridium uliginosum</name>
    <dbReference type="NCBI Taxonomy" id="119641"/>
    <lineage>
        <taxon>Bacteria</taxon>
        <taxon>Bacillati</taxon>
        <taxon>Bacillota</taxon>
        <taxon>Clostridia</taxon>
        <taxon>Eubacteriales</taxon>
        <taxon>Clostridiaceae</taxon>
        <taxon>Clostridium</taxon>
    </lineage>
</organism>
<evidence type="ECO:0000313" key="8">
    <source>
        <dbReference type="EMBL" id="SFC15413.1"/>
    </source>
</evidence>
<dbReference type="GO" id="GO:0033644">
    <property type="term" value="C:host cell membrane"/>
    <property type="evidence" value="ECO:0007669"/>
    <property type="project" value="UniProtKB-SubCell"/>
</dbReference>
<feature type="transmembrane region" description="Helical" evidence="6">
    <location>
        <begin position="136"/>
        <end position="161"/>
    </location>
</feature>
<keyword evidence="4 6" id="KW-1133">Transmembrane helix</keyword>
<name>A0A1I1H1W0_9CLOT</name>
<protein>
    <recommendedName>
        <fullName evidence="7">CoV 3a-like viroporin TM domain-containing protein</fullName>
    </recommendedName>
</protein>
<feature type="transmembrane region" description="Helical" evidence="6">
    <location>
        <begin position="97"/>
        <end position="116"/>
    </location>
</feature>
<evidence type="ECO:0000256" key="3">
    <source>
        <dbReference type="ARBA" id="ARBA00022870"/>
    </source>
</evidence>
<dbReference type="Proteomes" id="UP000199263">
    <property type="component" value="Unassembled WGS sequence"/>
</dbReference>
<dbReference type="AlphaFoldDB" id="A0A1I1H1W0"/>
<proteinExistence type="predicted"/>
<evidence type="ECO:0000256" key="5">
    <source>
        <dbReference type="ARBA" id="ARBA00023136"/>
    </source>
</evidence>
<evidence type="ECO:0000256" key="2">
    <source>
        <dbReference type="ARBA" id="ARBA00022692"/>
    </source>
</evidence>
<keyword evidence="2 6" id="KW-0812">Transmembrane</keyword>
<sequence length="319" mass="37851">MNINIFWTSIAIIVFLYNLIKSKRFRKLIFNFVIQTIIVAIKTFIPLALLRFLTKPDTYMQYRYIYIIGMVLSAIIVLRFVLRIIYNKNFNSYTDLLYSFGAICIFLGNLSVNIQSDKLIQYLFEFNTSSYVIQIFLFHIYLLINMFIIICGIITFTMLTIKSIIPIIEKVVGDDIETIKFVIRKLVSWIIISNKKIEKIFKIDIIEFFNNCINPFKEISIKPLYKNIPKLKLIFLFAYLITGILVIHYWNDLIYYTKFNITIPKEKMDSFTDYRLIFIIPLIGIFVNNVFKKEDVKIEKSKINNDKEENFEIESSIFD</sequence>
<evidence type="ECO:0000256" key="1">
    <source>
        <dbReference type="ARBA" id="ARBA00004301"/>
    </source>
</evidence>
<reference evidence="8 9" key="1">
    <citation type="submission" date="2016-10" db="EMBL/GenBank/DDBJ databases">
        <authorList>
            <person name="de Groot N.N."/>
        </authorList>
    </citation>
    <scope>NUCLEOTIDE SEQUENCE [LARGE SCALE GENOMIC DNA]</scope>
    <source>
        <strain evidence="8 9">DSM 12992</strain>
    </source>
</reference>
<keyword evidence="9" id="KW-1185">Reference proteome</keyword>
<feature type="transmembrane region" description="Helical" evidence="6">
    <location>
        <begin position="28"/>
        <end position="52"/>
    </location>
</feature>
<gene>
    <name evidence="8" type="ORF">SAMN05421842_10170</name>
</gene>
<evidence type="ECO:0000259" key="7">
    <source>
        <dbReference type="PROSITE" id="PS51966"/>
    </source>
</evidence>
<feature type="transmembrane region" description="Helical" evidence="6">
    <location>
        <begin position="231"/>
        <end position="250"/>
    </location>
</feature>
<feature type="transmembrane region" description="Helical" evidence="6">
    <location>
        <begin position="274"/>
        <end position="291"/>
    </location>
</feature>
<accession>A0A1I1H1W0</accession>
<dbReference type="RefSeq" id="WP_090087472.1">
    <property type="nucleotide sequence ID" value="NZ_FOMG01000001.1"/>
</dbReference>
<keyword evidence="3" id="KW-1043">Host membrane</keyword>
<keyword evidence="5 6" id="KW-0472">Membrane</keyword>
<dbReference type="EMBL" id="FOMG01000001">
    <property type="protein sequence ID" value="SFC15413.1"/>
    <property type="molecule type" value="Genomic_DNA"/>
</dbReference>
<evidence type="ECO:0000256" key="6">
    <source>
        <dbReference type="SAM" id="Phobius"/>
    </source>
</evidence>
<feature type="domain" description="CoV 3a-like viroporin TM" evidence="7">
    <location>
        <begin position="1"/>
        <end position="98"/>
    </location>
</feature>
<dbReference type="STRING" id="119641.SAMN05421842_10170"/>
<evidence type="ECO:0000313" key="9">
    <source>
        <dbReference type="Proteomes" id="UP000199263"/>
    </source>
</evidence>
<feature type="transmembrane region" description="Helical" evidence="6">
    <location>
        <begin position="64"/>
        <end position="85"/>
    </location>
</feature>
<dbReference type="PROSITE" id="PS51966">
    <property type="entry name" value="COV_VIROPORIN_3A_TM"/>
    <property type="match status" value="1"/>
</dbReference>
<dbReference type="InterPro" id="IPR046445">
    <property type="entry name" value="a/bCoV_VIROPORIN_3A-like_TM"/>
</dbReference>
<comment type="subcellular location">
    <subcellularLocation>
        <location evidence="1">Host membrane</location>
        <topology evidence="1">Multi-pass membrane protein</topology>
    </subcellularLocation>
</comment>
<feature type="transmembrane region" description="Helical" evidence="6">
    <location>
        <begin position="6"/>
        <end position="21"/>
    </location>
</feature>